<name>A0A2K9PT91_9FLAO</name>
<protein>
    <submittedName>
        <fullName evidence="1">Uncharacterized protein</fullName>
    </submittedName>
</protein>
<dbReference type="CDD" id="cd00093">
    <property type="entry name" value="HTH_XRE"/>
    <property type="match status" value="1"/>
</dbReference>
<proteinExistence type="predicted"/>
<organism evidence="1 2">
    <name type="scientific">Flavivirga eckloniae</name>
    <dbReference type="NCBI Taxonomy" id="1803846"/>
    <lineage>
        <taxon>Bacteria</taxon>
        <taxon>Pseudomonadati</taxon>
        <taxon>Bacteroidota</taxon>
        <taxon>Flavobacteriia</taxon>
        <taxon>Flavobacteriales</taxon>
        <taxon>Flavobacteriaceae</taxon>
        <taxon>Flavivirga</taxon>
    </lineage>
</organism>
<dbReference type="OrthoDB" id="1454649at2"/>
<sequence length="107" mass="12605">MEFKEKLQQLIKTKYSKNKDLSDKFGMNYTQLSQYVNGKKISIDFLYNIIEEFPDADLNWLLRDDDLSNGLVHEGETPYKIPLTKEQIVDKMEKLVADLKNQMNNKD</sequence>
<dbReference type="KEGG" id="fek:C1H87_16720"/>
<keyword evidence="2" id="KW-1185">Reference proteome</keyword>
<gene>
    <name evidence="1" type="ORF">C1H87_16720</name>
</gene>
<dbReference type="InterPro" id="IPR010982">
    <property type="entry name" value="Lambda_DNA-bd_dom_sf"/>
</dbReference>
<accession>A0A2K9PT91</accession>
<dbReference type="GO" id="GO:0003677">
    <property type="term" value="F:DNA binding"/>
    <property type="evidence" value="ECO:0007669"/>
    <property type="project" value="InterPro"/>
</dbReference>
<dbReference type="SUPFAM" id="SSF47413">
    <property type="entry name" value="lambda repressor-like DNA-binding domains"/>
    <property type="match status" value="1"/>
</dbReference>
<dbReference type="RefSeq" id="WP_102756911.1">
    <property type="nucleotide sequence ID" value="NZ_CP025791.1"/>
</dbReference>
<reference evidence="1 2" key="1">
    <citation type="submission" date="2018-01" db="EMBL/GenBank/DDBJ databases">
        <title>Complete genome sequence of Flavivirga eckloniae ECD14 isolated from seaweed Ecklonia cava.</title>
        <authorList>
            <person name="Lee J.H."/>
            <person name="Baik K.S."/>
            <person name="Seong C.N."/>
        </authorList>
    </citation>
    <scope>NUCLEOTIDE SEQUENCE [LARGE SCALE GENOMIC DNA]</scope>
    <source>
        <strain evidence="1 2">ECD14</strain>
    </source>
</reference>
<dbReference type="Proteomes" id="UP000235826">
    <property type="component" value="Chromosome"/>
</dbReference>
<evidence type="ECO:0000313" key="1">
    <source>
        <dbReference type="EMBL" id="AUP80259.1"/>
    </source>
</evidence>
<dbReference type="InterPro" id="IPR001387">
    <property type="entry name" value="Cro/C1-type_HTH"/>
</dbReference>
<dbReference type="Gene3D" id="1.10.260.40">
    <property type="entry name" value="lambda repressor-like DNA-binding domains"/>
    <property type="match status" value="1"/>
</dbReference>
<dbReference type="EMBL" id="CP025791">
    <property type="protein sequence ID" value="AUP80259.1"/>
    <property type="molecule type" value="Genomic_DNA"/>
</dbReference>
<evidence type="ECO:0000313" key="2">
    <source>
        <dbReference type="Proteomes" id="UP000235826"/>
    </source>
</evidence>
<dbReference type="AlphaFoldDB" id="A0A2K9PT91"/>